<evidence type="ECO:0000256" key="2">
    <source>
        <dbReference type="SAM" id="Phobius"/>
    </source>
</evidence>
<keyword evidence="2" id="KW-1133">Transmembrane helix</keyword>
<evidence type="ECO:0000256" key="1">
    <source>
        <dbReference type="SAM" id="MobiDB-lite"/>
    </source>
</evidence>
<sequence length="187" mass="21224">MAKSVLPSLFSYILLALLIFLAIRQSSQQFKKIRDKLLETDNITSEETIKDIEMQGPYFAAFRLQYTPQMYNHEETQVLRKISGACIMTSLPSILYAIMEILIWSSKKSTDDDDTEVEVEGDENDGIDCKDGGDEENQVREVAASPIQQQHADNGDEDDDDNDDGVIEMKDIKKEETKRKPSIIKTP</sequence>
<proteinExistence type="predicted"/>
<accession>A0A9W7FG36</accession>
<evidence type="ECO:0000313" key="3">
    <source>
        <dbReference type="EMBL" id="GMI11444.1"/>
    </source>
</evidence>
<feature type="region of interest" description="Disordered" evidence="1">
    <location>
        <begin position="112"/>
        <end position="187"/>
    </location>
</feature>
<feature type="compositionally biased region" description="Basic and acidic residues" evidence="1">
    <location>
        <begin position="167"/>
        <end position="179"/>
    </location>
</feature>
<feature type="compositionally biased region" description="Acidic residues" evidence="1">
    <location>
        <begin position="112"/>
        <end position="126"/>
    </location>
</feature>
<dbReference type="AlphaFoldDB" id="A0A9W7FG36"/>
<feature type="compositionally biased region" description="Acidic residues" evidence="1">
    <location>
        <begin position="155"/>
        <end position="166"/>
    </location>
</feature>
<keyword evidence="2" id="KW-0472">Membrane</keyword>
<organism evidence="3 4">
    <name type="scientific">Triparma laevis f. longispina</name>
    <dbReference type="NCBI Taxonomy" id="1714387"/>
    <lineage>
        <taxon>Eukaryota</taxon>
        <taxon>Sar</taxon>
        <taxon>Stramenopiles</taxon>
        <taxon>Ochrophyta</taxon>
        <taxon>Bolidophyceae</taxon>
        <taxon>Parmales</taxon>
        <taxon>Triparmaceae</taxon>
        <taxon>Triparma</taxon>
    </lineage>
</organism>
<feature type="transmembrane region" description="Helical" evidence="2">
    <location>
        <begin position="6"/>
        <end position="23"/>
    </location>
</feature>
<dbReference type="EMBL" id="BRXW01000162">
    <property type="protein sequence ID" value="GMI11444.1"/>
    <property type="molecule type" value="Genomic_DNA"/>
</dbReference>
<protein>
    <submittedName>
        <fullName evidence="3">Uncharacterized protein</fullName>
    </submittedName>
</protein>
<keyword evidence="2" id="KW-0812">Transmembrane</keyword>
<name>A0A9W7FG36_9STRA</name>
<evidence type="ECO:0000313" key="4">
    <source>
        <dbReference type="Proteomes" id="UP001165122"/>
    </source>
</evidence>
<keyword evidence="4" id="KW-1185">Reference proteome</keyword>
<comment type="caution">
    <text evidence="3">The sequence shown here is derived from an EMBL/GenBank/DDBJ whole genome shotgun (WGS) entry which is preliminary data.</text>
</comment>
<reference evidence="4" key="1">
    <citation type="journal article" date="2023" name="Commun. Biol.">
        <title>Genome analysis of Parmales, the sister group of diatoms, reveals the evolutionary specialization of diatoms from phago-mixotrophs to photoautotrophs.</title>
        <authorList>
            <person name="Ban H."/>
            <person name="Sato S."/>
            <person name="Yoshikawa S."/>
            <person name="Yamada K."/>
            <person name="Nakamura Y."/>
            <person name="Ichinomiya M."/>
            <person name="Sato N."/>
            <person name="Blanc-Mathieu R."/>
            <person name="Endo H."/>
            <person name="Kuwata A."/>
            <person name="Ogata H."/>
        </authorList>
    </citation>
    <scope>NUCLEOTIDE SEQUENCE [LARGE SCALE GENOMIC DNA]</scope>
    <source>
        <strain evidence="4">NIES 3700</strain>
    </source>
</reference>
<gene>
    <name evidence="3" type="ORF">TrLO_g5179</name>
</gene>
<dbReference type="Proteomes" id="UP001165122">
    <property type="component" value="Unassembled WGS sequence"/>
</dbReference>